<keyword evidence="2" id="KW-0812">Transmembrane</keyword>
<proteinExistence type="predicted"/>
<evidence type="ECO:0000313" key="4">
    <source>
        <dbReference type="Proteomes" id="UP000501240"/>
    </source>
</evidence>
<feature type="transmembrane region" description="Helical" evidence="2">
    <location>
        <begin position="1065"/>
        <end position="1084"/>
    </location>
</feature>
<feature type="transmembrane region" description="Helical" evidence="2">
    <location>
        <begin position="721"/>
        <end position="739"/>
    </location>
</feature>
<feature type="transmembrane region" description="Helical" evidence="2">
    <location>
        <begin position="780"/>
        <end position="797"/>
    </location>
</feature>
<gene>
    <name evidence="3" type="ORF">ACTIVE_7274</name>
</gene>
<keyword evidence="2" id="KW-1133">Transmembrane helix</keyword>
<keyword evidence="4" id="KW-1185">Reference proteome</keyword>
<dbReference type="AlphaFoldDB" id="A0A7D3ZSK9"/>
<feature type="transmembrane region" description="Helical" evidence="2">
    <location>
        <begin position="843"/>
        <end position="867"/>
    </location>
</feature>
<feature type="compositionally biased region" description="Basic and acidic residues" evidence="1">
    <location>
        <begin position="584"/>
        <end position="593"/>
    </location>
</feature>
<feature type="transmembrane region" description="Helical" evidence="2">
    <location>
        <begin position="1204"/>
        <end position="1222"/>
    </location>
</feature>
<accession>A0A7D3ZSK9</accession>
<protein>
    <recommendedName>
        <fullName evidence="5">Permease</fullName>
    </recommendedName>
</protein>
<feature type="region of interest" description="Disordered" evidence="1">
    <location>
        <begin position="208"/>
        <end position="241"/>
    </location>
</feature>
<sequence length="1223" mass="129045">MRGEDPDGLALGRLLGEGVPGDLLRGDVVDEQLGTGLRQPVDEPGRVVEQRDDGVQVPVGGRAARPALGALLQQGVRLPALLPHRPQHVLGGPAVVDAAPRHVDQVRDPLRRGAHLLVDERQLARVVHRRDQQLAQRALPARQLLQVAQGPLEAPHRERVGAAERAGEQVLRDDLVQVALLQRGPQQHQERPDGGLLHQRHLVARDDDGDARLGERPPQHRHLPDRAAHQHRHPRPRHPVEQVRAAQLVRDQRRLLALGVRDHSTHFIGGSRGVASPGRHRADLALLGLVRRQEGPVLGGAGRTGGQAARDPPRRLQDLRPHAAAGAQRHHRRGPPVQGEEAVRELLDPAHVRAPEPVDRLVGVADDDQVAALPRQQVQQRLLRRVGVLVLVHEHRVVGVALADPDLLVREHPGGHVDQLAVVVGGDGVQREPLDVALHERADRGPVVAAPHPAERDQLLRGELPLDGPEREVAQLLGEPARRQRRPQPLRPLARPVGQLALQQPPHLEELLRAGQQPRRGLLVQHRVPAQQRVRVAVERQRQRRPGRAVQPAGDPFPQLTGRLPAEREHQHPLGVHAPVLDPVDDRLDDRRGLPGARPGQHQHRPARVLDDPPLPLVEQGRDGARGTRAADETVGSRRHNISLEQITGAPRTTTGACREGDARRPRGTRDSAACTNAGPPGCALFRCGPRNRSWRVAGTPVHGTRTAASRGGGRFHPLSPAHWIYLLGLAALIATVVARKNVVGLAVCGTFVTALVYSGSVTTGLAAVFNAGIVAARELLPIFLIIAIVTAMLGAMRGLGADLMMVRPLQRFVRNGHLAYLVLAVVTYLLSMSFWPTPVLPLIAAILLPAAVRVGLPPLAAAIAIAITGQGMALSSDYIMGVASGLSAQGAHVPAGAIADRALIISLIAGVVALGVSYLRDVRTKLLDPVVAAAATLDLAAAGDGDAHAGTHREAGRTVGGADGGAAATATLTATGPAGPGEEPAKPGARARIVAVAVPLAFAALLAVMLLGRFTSLVPDIDDGQGAPLVGGTAALALVAVAVVADRRNWLQSCADHFTDGIGFAFRTMGVVIPIAGFVYVGLSDYSAEILGMPDGAKGPALLLDAIGHVQDHIPHVPVFASFAMLLVGMVIGLDGNGWPGLPFTGSLAGELGHAAGADPATLAAIAQNGASWTGGGTLVIWSSLIVVAGLTGVPVIDLARRLFVPVVTGLVVATAVAAVAL</sequence>
<keyword evidence="2" id="KW-0472">Membrane</keyword>
<feature type="compositionally biased region" description="Basic and acidic residues" evidence="1">
    <location>
        <begin position="620"/>
        <end position="636"/>
    </location>
</feature>
<organism evidence="3 4">
    <name type="scientific">Actinomadura verrucosospora</name>
    <dbReference type="NCBI Taxonomy" id="46165"/>
    <lineage>
        <taxon>Bacteria</taxon>
        <taxon>Bacillati</taxon>
        <taxon>Actinomycetota</taxon>
        <taxon>Actinomycetes</taxon>
        <taxon>Streptosporangiales</taxon>
        <taxon>Thermomonosporaceae</taxon>
        <taxon>Actinomadura</taxon>
    </lineage>
</organism>
<feature type="transmembrane region" description="Helical" evidence="2">
    <location>
        <begin position="818"/>
        <end position="837"/>
    </location>
</feature>
<dbReference type="Proteomes" id="UP000501240">
    <property type="component" value="Chromosome"/>
</dbReference>
<evidence type="ECO:0000256" key="2">
    <source>
        <dbReference type="SAM" id="Phobius"/>
    </source>
</evidence>
<dbReference type="EMBL" id="CP053892">
    <property type="protein sequence ID" value="QKG25622.1"/>
    <property type="molecule type" value="Genomic_DNA"/>
</dbReference>
<feature type="compositionally biased region" description="Polar residues" evidence="1">
    <location>
        <begin position="643"/>
        <end position="656"/>
    </location>
</feature>
<evidence type="ECO:0000256" key="1">
    <source>
        <dbReference type="SAM" id="MobiDB-lite"/>
    </source>
</evidence>
<feature type="compositionally biased region" description="Basic and acidic residues" evidence="1">
    <location>
        <begin position="208"/>
        <end position="228"/>
    </location>
</feature>
<feature type="region of interest" description="Disordered" evidence="1">
    <location>
        <begin position="539"/>
        <end position="675"/>
    </location>
</feature>
<feature type="transmembrane region" description="Helical" evidence="2">
    <location>
        <begin position="1027"/>
        <end position="1045"/>
    </location>
</feature>
<evidence type="ECO:0000313" key="3">
    <source>
        <dbReference type="EMBL" id="QKG25622.1"/>
    </source>
</evidence>
<reference evidence="3 4" key="1">
    <citation type="submission" date="2020-05" db="EMBL/GenBank/DDBJ databases">
        <title>Actinomadura verrucosospora NRRL-B18236 (PFL_A860) Genome sequencing and assembly.</title>
        <authorList>
            <person name="Samborskyy M."/>
        </authorList>
    </citation>
    <scope>NUCLEOTIDE SEQUENCE [LARGE SCALE GENOMIC DNA]</scope>
    <source>
        <strain evidence="3 4">NRRL:B18236</strain>
    </source>
</reference>
<feature type="transmembrane region" description="Helical" evidence="2">
    <location>
        <begin position="902"/>
        <end position="920"/>
    </location>
</feature>
<evidence type="ECO:0008006" key="5">
    <source>
        <dbReference type="Google" id="ProtNLM"/>
    </source>
</evidence>
<feature type="transmembrane region" description="Helical" evidence="2">
    <location>
        <begin position="994"/>
        <end position="1015"/>
    </location>
</feature>
<feature type="transmembrane region" description="Helical" evidence="2">
    <location>
        <begin position="1180"/>
        <end position="1198"/>
    </location>
</feature>
<name>A0A7D3ZSK9_ACTVE</name>
<feature type="transmembrane region" description="Helical" evidence="2">
    <location>
        <begin position="746"/>
        <end position="774"/>
    </location>
</feature>
<feature type="compositionally biased region" description="Basic and acidic residues" evidence="1">
    <location>
        <begin position="659"/>
        <end position="670"/>
    </location>
</feature>